<gene>
    <name evidence="3" type="ORF">EAUS1353_LOCUS1373</name>
</gene>
<evidence type="ECO:0000256" key="1">
    <source>
        <dbReference type="SAM" id="MobiDB-lite"/>
    </source>
</evidence>
<feature type="region of interest" description="Disordered" evidence="1">
    <location>
        <begin position="40"/>
        <end position="391"/>
    </location>
</feature>
<protein>
    <recommendedName>
        <fullName evidence="2">BRCT domain-containing protein</fullName>
    </recommendedName>
</protein>
<dbReference type="InterPro" id="IPR001357">
    <property type="entry name" value="BRCT_dom"/>
</dbReference>
<dbReference type="PROSITE" id="PS50172">
    <property type="entry name" value="BRCT"/>
    <property type="match status" value="2"/>
</dbReference>
<feature type="compositionally biased region" description="Basic and acidic residues" evidence="1">
    <location>
        <begin position="59"/>
        <end position="72"/>
    </location>
</feature>
<dbReference type="EMBL" id="HBGI01002112">
    <property type="protein sequence ID" value="CAD9239635.1"/>
    <property type="molecule type" value="Transcribed_RNA"/>
</dbReference>
<organism evidence="3">
    <name type="scientific">Erythrolobus australicus</name>
    <dbReference type="NCBI Taxonomy" id="1077150"/>
    <lineage>
        <taxon>Eukaryota</taxon>
        <taxon>Rhodophyta</taxon>
        <taxon>Bangiophyceae</taxon>
        <taxon>Porphyridiales</taxon>
        <taxon>Porphyridiaceae</taxon>
        <taxon>Erythrolobus</taxon>
    </lineage>
</organism>
<feature type="compositionally biased region" description="Basic residues" evidence="1">
    <location>
        <begin position="219"/>
        <end position="233"/>
    </location>
</feature>
<sequence length="624" mass="67109">MESGAESEEIIASPLFTAQQVARPSGLARKSAAATKELHAKSAVKMDEDEVSAHVLDGGGKEEESWVARDAKAGGQKGNTVVYERRKVVRKNAKSSAAAATKKAASGGKDAVKKRKSPIARTVSKVQQNTSEESDDAKENEPAANKQKVGDGGGDTLTDAANDSSEKKGGAQKRNTSARAKTSTEKVQAERIKEPETNPRDDRESVAEKNDEPVAAKKSAVRKPATRAPRRATSKASKTKSSLVSGQDSVDEQSSQEDPSDDDVLPSPARGTQIAIAPNGASAGNDQSAHDEARAMSSSFSDDESENAADGRDKKKKSKTNKRMSSDAEGTALPGSAKKDKDQTLSPKKPRVQRDKQAAQSPERDLDDLNSGGESRPDESKTKHNKSQQRKGFISVSSHLDDGVCDAALMACEVLGQFCLLDDFLSESKKQKACVSTADGGSTRIPTVHVMDPGSSVRSIKLLLAIACGAKLVGPEWVFASVSAEKWLSLDKFLIDEKRCAWSAVARKRQDALQEHENAKGKKGPGPFLNGKRIGWYGILGEGVNAAQMSRLIQHCGGVLVDETCDIVLHGKQREDELILTGNELFRSKPTSSKSAEHVRSDWLWDSIVAWECLSYPQYRNETD</sequence>
<feature type="compositionally biased region" description="Low complexity" evidence="1">
    <location>
        <begin position="234"/>
        <end position="248"/>
    </location>
</feature>
<dbReference type="Gene3D" id="3.40.50.10190">
    <property type="entry name" value="BRCT domain"/>
    <property type="match status" value="1"/>
</dbReference>
<feature type="compositionally biased region" description="Low complexity" evidence="1">
    <location>
        <begin position="94"/>
        <end position="106"/>
    </location>
</feature>
<dbReference type="InterPro" id="IPR036420">
    <property type="entry name" value="BRCT_dom_sf"/>
</dbReference>
<feature type="compositionally biased region" description="Acidic residues" evidence="1">
    <location>
        <begin position="249"/>
        <end position="264"/>
    </location>
</feature>
<dbReference type="SUPFAM" id="SSF52113">
    <property type="entry name" value="BRCT domain"/>
    <property type="match status" value="1"/>
</dbReference>
<feature type="domain" description="BRCT" evidence="2">
    <location>
        <begin position="447"/>
        <end position="495"/>
    </location>
</feature>
<dbReference type="AlphaFoldDB" id="A0A7S1XIP5"/>
<accession>A0A7S1XIP5</accession>
<evidence type="ECO:0000259" key="2">
    <source>
        <dbReference type="PROSITE" id="PS50172"/>
    </source>
</evidence>
<reference evidence="3" key="1">
    <citation type="submission" date="2021-01" db="EMBL/GenBank/DDBJ databases">
        <authorList>
            <person name="Corre E."/>
            <person name="Pelletier E."/>
            <person name="Niang G."/>
            <person name="Scheremetjew M."/>
            <person name="Finn R."/>
            <person name="Kale V."/>
            <person name="Holt S."/>
            <person name="Cochrane G."/>
            <person name="Meng A."/>
            <person name="Brown T."/>
            <person name="Cohen L."/>
        </authorList>
    </citation>
    <scope>NUCLEOTIDE SEQUENCE</scope>
    <source>
        <strain evidence="3">CCMP3124</strain>
    </source>
</reference>
<proteinExistence type="predicted"/>
<feature type="compositionally biased region" description="Basic and acidic residues" evidence="1">
    <location>
        <begin position="182"/>
        <end position="215"/>
    </location>
</feature>
<name>A0A7S1XIP5_9RHOD</name>
<feature type="domain" description="BRCT" evidence="2">
    <location>
        <begin position="524"/>
        <end position="621"/>
    </location>
</feature>
<evidence type="ECO:0000313" key="3">
    <source>
        <dbReference type="EMBL" id="CAD9239635.1"/>
    </source>
</evidence>